<dbReference type="GO" id="GO:0009103">
    <property type="term" value="P:lipopolysaccharide biosynthetic process"/>
    <property type="evidence" value="ECO:0007669"/>
    <property type="project" value="TreeGrafter"/>
</dbReference>
<feature type="domain" description="Glycosyltransferase subfamily 4-like N-terminal" evidence="3">
    <location>
        <begin position="6"/>
        <end position="173"/>
    </location>
</feature>
<dbReference type="CDD" id="cd03801">
    <property type="entry name" value="GT4_PimA-like"/>
    <property type="match status" value="1"/>
</dbReference>
<name>A0A1V2H6A5_9PROT</name>
<evidence type="ECO:0000259" key="3">
    <source>
        <dbReference type="Pfam" id="PF13439"/>
    </source>
</evidence>
<evidence type="ECO:0000313" key="5">
    <source>
        <dbReference type="Proteomes" id="UP000188879"/>
    </source>
</evidence>
<comment type="caution">
    <text evidence="4">The sequence shown here is derived from an EMBL/GenBank/DDBJ whole genome shotgun (WGS) entry which is preliminary data.</text>
</comment>
<reference evidence="4 5" key="1">
    <citation type="submission" date="2016-10" db="EMBL/GenBank/DDBJ databases">
        <title>Draft Genome sequence of Roseomonas sp. strain M3.</title>
        <authorList>
            <person name="Subhash Y."/>
            <person name="Lee S."/>
        </authorList>
    </citation>
    <scope>NUCLEOTIDE SEQUENCE [LARGE SCALE GENOMIC DNA]</scope>
    <source>
        <strain evidence="4 5">M3</strain>
    </source>
</reference>
<sequence length="358" mass="36804">MTADAVGGVWTYALDLARGLAAEGVRVSLAVTGPAPGAAQRAEAAAVPGLRLLATGLPLDWAAATPEAVLQAGAALASLAEAGGAELVHLNSPAYAAGGAFRQPLVIACHSCVASWWAAQHAAPLPPELRWRRDQVAAGYRLATRLVAPSAAFAAVTARLYGLARPPAVVMNGRSPLQPAATSMALPETFVFAAGRLWDSAKNFAALDAAAARLEWPVLAAGPTGGPEGGAIDLPSLHLLGQLDSAGMADCHARAALFVSTARYEPFGLAVLEAAQAGTPLLLAELPGFREIWGEAACYLPGARPTSLAVAIDRLMRDPARRAELGAAAAARAARYTVQAMQQGMAALYREAMQETLV</sequence>
<dbReference type="EMBL" id="MLCO01000053">
    <property type="protein sequence ID" value="ONG56117.1"/>
    <property type="molecule type" value="Genomic_DNA"/>
</dbReference>
<dbReference type="PANTHER" id="PTHR46401">
    <property type="entry name" value="GLYCOSYLTRANSFERASE WBBK-RELATED"/>
    <property type="match status" value="1"/>
</dbReference>
<dbReference type="OrthoDB" id="7847955at2"/>
<evidence type="ECO:0000256" key="1">
    <source>
        <dbReference type="ARBA" id="ARBA00022679"/>
    </source>
</evidence>
<dbReference type="InterPro" id="IPR001296">
    <property type="entry name" value="Glyco_trans_1"/>
</dbReference>
<feature type="domain" description="Glycosyl transferase family 1" evidence="2">
    <location>
        <begin position="237"/>
        <end position="330"/>
    </location>
</feature>
<dbReference type="GO" id="GO:0016757">
    <property type="term" value="F:glycosyltransferase activity"/>
    <property type="evidence" value="ECO:0007669"/>
    <property type="project" value="InterPro"/>
</dbReference>
<keyword evidence="1" id="KW-0808">Transferase</keyword>
<dbReference type="Gene3D" id="3.40.50.2000">
    <property type="entry name" value="Glycogen Phosphorylase B"/>
    <property type="match status" value="2"/>
</dbReference>
<dbReference type="Pfam" id="PF00534">
    <property type="entry name" value="Glycos_transf_1"/>
    <property type="match status" value="1"/>
</dbReference>
<evidence type="ECO:0000313" key="4">
    <source>
        <dbReference type="EMBL" id="ONG56117.1"/>
    </source>
</evidence>
<proteinExistence type="predicted"/>
<keyword evidence="5" id="KW-1185">Reference proteome</keyword>
<organism evidence="4 5">
    <name type="scientific">Teichococcus deserti</name>
    <dbReference type="NCBI Taxonomy" id="1817963"/>
    <lineage>
        <taxon>Bacteria</taxon>
        <taxon>Pseudomonadati</taxon>
        <taxon>Pseudomonadota</taxon>
        <taxon>Alphaproteobacteria</taxon>
        <taxon>Acetobacterales</taxon>
        <taxon>Roseomonadaceae</taxon>
        <taxon>Roseomonas</taxon>
    </lineage>
</organism>
<dbReference type="SUPFAM" id="SSF53756">
    <property type="entry name" value="UDP-Glycosyltransferase/glycogen phosphorylase"/>
    <property type="match status" value="1"/>
</dbReference>
<dbReference type="InterPro" id="IPR028098">
    <property type="entry name" value="Glyco_trans_4-like_N"/>
</dbReference>
<protein>
    <recommendedName>
        <fullName evidence="6">Glycosyl transferase family 1</fullName>
    </recommendedName>
</protein>
<dbReference type="Pfam" id="PF13439">
    <property type="entry name" value="Glyco_transf_4"/>
    <property type="match status" value="1"/>
</dbReference>
<evidence type="ECO:0000259" key="2">
    <source>
        <dbReference type="Pfam" id="PF00534"/>
    </source>
</evidence>
<dbReference type="Proteomes" id="UP000188879">
    <property type="component" value="Unassembled WGS sequence"/>
</dbReference>
<accession>A0A1V2H6A5</accession>
<gene>
    <name evidence="4" type="ORF">BKE38_06800</name>
</gene>
<dbReference type="AlphaFoldDB" id="A0A1V2H6A5"/>
<dbReference type="RefSeq" id="WP_076956628.1">
    <property type="nucleotide sequence ID" value="NZ_MLCO01000053.1"/>
</dbReference>
<evidence type="ECO:0008006" key="6">
    <source>
        <dbReference type="Google" id="ProtNLM"/>
    </source>
</evidence>
<dbReference type="PANTHER" id="PTHR46401:SF2">
    <property type="entry name" value="GLYCOSYLTRANSFERASE WBBK-RELATED"/>
    <property type="match status" value="1"/>
</dbReference>